<feature type="domain" description="Protein kinase" evidence="12">
    <location>
        <begin position="6"/>
        <end position="263"/>
    </location>
</feature>
<dbReference type="InterPro" id="IPR050660">
    <property type="entry name" value="NEK_Ser/Thr_kinase"/>
</dbReference>
<keyword evidence="3" id="KW-0723">Serine/threonine-protein kinase</keyword>
<dbReference type="InterPro" id="IPR011009">
    <property type="entry name" value="Kinase-like_dom_sf"/>
</dbReference>
<dbReference type="GO" id="GO:0004674">
    <property type="term" value="F:protein serine/threonine kinase activity"/>
    <property type="evidence" value="ECO:0007669"/>
    <property type="project" value="UniProtKB-KW"/>
</dbReference>
<evidence type="ECO:0000256" key="3">
    <source>
        <dbReference type="ARBA" id="ARBA00022527"/>
    </source>
</evidence>
<organism evidence="13">
    <name type="scientific">Nakamurella sp. A5-74</name>
    <dbReference type="NCBI Taxonomy" id="3158264"/>
    <lineage>
        <taxon>Bacteria</taxon>
        <taxon>Bacillati</taxon>
        <taxon>Actinomycetota</taxon>
        <taxon>Actinomycetes</taxon>
        <taxon>Nakamurellales</taxon>
        <taxon>Nakamurellaceae</taxon>
        <taxon>Nakamurella</taxon>
    </lineage>
</organism>
<evidence type="ECO:0000256" key="9">
    <source>
        <dbReference type="ARBA" id="ARBA00048679"/>
    </source>
</evidence>
<evidence type="ECO:0000256" key="5">
    <source>
        <dbReference type="ARBA" id="ARBA00022741"/>
    </source>
</evidence>
<accession>A0AAU8DT33</accession>
<proteinExistence type="inferred from homology"/>
<dbReference type="PROSITE" id="PS00109">
    <property type="entry name" value="PROTEIN_KINASE_TYR"/>
    <property type="match status" value="1"/>
</dbReference>
<sequence length="600" mass="61451">MDMGAFRGIRRLGGGAHGEVWLAAAPDGARVALKVLALPSDKAMDAARRELALAARIDHPHLLGARSVVCEGDRVALVLPWAAGGSLADLLARRATLTVAETLTVLIPVADVLAVAHERGVVHGDLSPANILLTADGRPLVADLGAGRLVLDGDRPIVGTPGCVAPEVARGGIAQPSSDVFALAAIGLWCVTGRPAWNATDLRDVVVQSTVGQWPDPGDAAGPPRFLAALRAALSDLPAHRPGAAALRIELARSGEPEPLPIFALGGAVDGVVPRPSVDGSEEAGAHRAPVAATVRRRAEIPPAMSEDADDVDAPVALQRIRRLLAAGGPAAEEVAVRSDGRPRDPSSRSRWWRAATGVVAAALICAAAIYGGLSWGRSSAAAPASEQPASTATGSRSSSGRSTAPSSTAPSSATPSSAAPSSSVAPAVKPPADTVPTPAVPTDRGASSAPGTARPTSAPRPPTEPHPSIASQESWASVVTALDGRRARALITRDPALLGTVYAGNSSALTADRATIRRLQDRGWRVGDARHRVREVQLMPDSGAQTVRVRVVDELPSYPVTDGGGGGTVGRTSPRAAATSIIELVRSADGYRIRSVERA</sequence>
<feature type="binding site" evidence="10">
    <location>
        <position position="34"/>
    </location>
    <ligand>
        <name>ATP</name>
        <dbReference type="ChEBI" id="CHEBI:30616"/>
    </ligand>
</feature>
<evidence type="ECO:0000259" key="12">
    <source>
        <dbReference type="PROSITE" id="PS50011"/>
    </source>
</evidence>
<dbReference type="PANTHER" id="PTHR43671">
    <property type="entry name" value="SERINE/THREONINE-PROTEIN KINASE NEK"/>
    <property type="match status" value="1"/>
</dbReference>
<name>A0AAU8DT33_9ACTN</name>
<evidence type="ECO:0000256" key="2">
    <source>
        <dbReference type="ARBA" id="ARBA00012513"/>
    </source>
</evidence>
<dbReference type="PROSITE" id="PS50011">
    <property type="entry name" value="PROTEIN_KINASE_DOM"/>
    <property type="match status" value="1"/>
</dbReference>
<keyword evidence="4" id="KW-0808">Transferase</keyword>
<dbReference type="InterPro" id="IPR017441">
    <property type="entry name" value="Protein_kinase_ATP_BS"/>
</dbReference>
<dbReference type="InterPro" id="IPR008266">
    <property type="entry name" value="Tyr_kinase_AS"/>
</dbReference>
<evidence type="ECO:0000256" key="1">
    <source>
        <dbReference type="ARBA" id="ARBA00010886"/>
    </source>
</evidence>
<gene>
    <name evidence="13" type="ORF">ABLG96_09465</name>
</gene>
<evidence type="ECO:0000256" key="11">
    <source>
        <dbReference type="SAM" id="MobiDB-lite"/>
    </source>
</evidence>
<feature type="region of interest" description="Disordered" evidence="11">
    <location>
        <begin position="379"/>
        <end position="474"/>
    </location>
</feature>
<dbReference type="PROSITE" id="PS00107">
    <property type="entry name" value="PROTEIN_KINASE_ATP"/>
    <property type="match status" value="1"/>
</dbReference>
<comment type="catalytic activity">
    <reaction evidence="9">
        <text>L-seryl-[protein] + ATP = O-phospho-L-seryl-[protein] + ADP + H(+)</text>
        <dbReference type="Rhea" id="RHEA:17989"/>
        <dbReference type="Rhea" id="RHEA-COMP:9863"/>
        <dbReference type="Rhea" id="RHEA-COMP:11604"/>
        <dbReference type="ChEBI" id="CHEBI:15378"/>
        <dbReference type="ChEBI" id="CHEBI:29999"/>
        <dbReference type="ChEBI" id="CHEBI:30616"/>
        <dbReference type="ChEBI" id="CHEBI:83421"/>
        <dbReference type="ChEBI" id="CHEBI:456216"/>
        <dbReference type="EC" id="2.7.11.1"/>
    </reaction>
</comment>
<dbReference type="AlphaFoldDB" id="A0AAU8DT33"/>
<comment type="catalytic activity">
    <reaction evidence="8">
        <text>L-threonyl-[protein] + ATP = O-phospho-L-threonyl-[protein] + ADP + H(+)</text>
        <dbReference type="Rhea" id="RHEA:46608"/>
        <dbReference type="Rhea" id="RHEA-COMP:11060"/>
        <dbReference type="Rhea" id="RHEA-COMP:11605"/>
        <dbReference type="ChEBI" id="CHEBI:15378"/>
        <dbReference type="ChEBI" id="CHEBI:30013"/>
        <dbReference type="ChEBI" id="CHEBI:30616"/>
        <dbReference type="ChEBI" id="CHEBI:61977"/>
        <dbReference type="ChEBI" id="CHEBI:456216"/>
        <dbReference type="EC" id="2.7.11.1"/>
    </reaction>
</comment>
<keyword evidence="7 10" id="KW-0067">ATP-binding</keyword>
<keyword evidence="6 13" id="KW-0418">Kinase</keyword>
<dbReference type="EMBL" id="CP159218">
    <property type="protein sequence ID" value="XCG65480.1"/>
    <property type="molecule type" value="Genomic_DNA"/>
</dbReference>
<dbReference type="Pfam" id="PF00069">
    <property type="entry name" value="Pkinase"/>
    <property type="match status" value="1"/>
</dbReference>
<evidence type="ECO:0000313" key="13">
    <source>
        <dbReference type="EMBL" id="XCG65480.1"/>
    </source>
</evidence>
<dbReference type="RefSeq" id="WP_353651085.1">
    <property type="nucleotide sequence ID" value="NZ_CP159218.1"/>
</dbReference>
<evidence type="ECO:0000256" key="10">
    <source>
        <dbReference type="PROSITE-ProRule" id="PRU10141"/>
    </source>
</evidence>
<evidence type="ECO:0000256" key="4">
    <source>
        <dbReference type="ARBA" id="ARBA00022679"/>
    </source>
</evidence>
<evidence type="ECO:0000256" key="6">
    <source>
        <dbReference type="ARBA" id="ARBA00022777"/>
    </source>
</evidence>
<dbReference type="CDD" id="cd14014">
    <property type="entry name" value="STKc_PknB_like"/>
    <property type="match status" value="1"/>
</dbReference>
<dbReference type="GO" id="GO:0005524">
    <property type="term" value="F:ATP binding"/>
    <property type="evidence" value="ECO:0007669"/>
    <property type="project" value="UniProtKB-UniRule"/>
</dbReference>
<evidence type="ECO:0000256" key="7">
    <source>
        <dbReference type="ARBA" id="ARBA00022840"/>
    </source>
</evidence>
<reference evidence="13" key="1">
    <citation type="submission" date="2024-05" db="EMBL/GenBank/DDBJ databases">
        <authorList>
            <person name="Cai S.Y."/>
            <person name="Jin L.M."/>
            <person name="Li H.R."/>
        </authorList>
    </citation>
    <scope>NUCLEOTIDE SEQUENCE</scope>
    <source>
        <strain evidence="13">A5-74</strain>
    </source>
</reference>
<dbReference type="EC" id="2.7.11.1" evidence="2"/>
<protein>
    <recommendedName>
        <fullName evidence="2">non-specific serine/threonine protein kinase</fullName>
        <ecNumber evidence="2">2.7.11.1</ecNumber>
    </recommendedName>
</protein>
<dbReference type="SUPFAM" id="SSF56112">
    <property type="entry name" value="Protein kinase-like (PK-like)"/>
    <property type="match status" value="1"/>
</dbReference>
<dbReference type="InterPro" id="IPR000719">
    <property type="entry name" value="Prot_kinase_dom"/>
</dbReference>
<keyword evidence="5 10" id="KW-0547">Nucleotide-binding</keyword>
<comment type="similarity">
    <text evidence="1">Belongs to the protein kinase superfamily. NEK Ser/Thr protein kinase family. NIMA subfamily.</text>
</comment>
<dbReference type="Gene3D" id="1.10.510.10">
    <property type="entry name" value="Transferase(Phosphotransferase) domain 1"/>
    <property type="match status" value="1"/>
</dbReference>
<evidence type="ECO:0000256" key="8">
    <source>
        <dbReference type="ARBA" id="ARBA00047899"/>
    </source>
</evidence>
<dbReference type="PANTHER" id="PTHR43671:SF98">
    <property type="entry name" value="SERINE_THREONINE-PROTEIN KINASE NEK11"/>
    <property type="match status" value="1"/>
</dbReference>
<feature type="compositionally biased region" description="Low complexity" evidence="11">
    <location>
        <begin position="379"/>
        <end position="458"/>
    </location>
</feature>